<evidence type="ECO:0000256" key="3">
    <source>
        <dbReference type="SAM" id="SignalP"/>
    </source>
</evidence>
<dbReference type="EMBL" id="JAZHFV010000008">
    <property type="protein sequence ID" value="MEX4010020.1"/>
    <property type="molecule type" value="Genomic_DNA"/>
</dbReference>
<dbReference type="PROSITE" id="PS51257">
    <property type="entry name" value="PROKAR_LIPOPROTEIN"/>
    <property type="match status" value="1"/>
</dbReference>
<reference evidence="4 5" key="1">
    <citation type="submission" date="2024-01" db="EMBL/GenBank/DDBJ databases">
        <title>New evidence supports the origin of RcGTA from prophage.</title>
        <authorList>
            <person name="Xu Y."/>
            <person name="Liu B."/>
            <person name="Chen F."/>
        </authorList>
    </citation>
    <scope>NUCLEOTIDE SEQUENCE [LARGE SCALE GENOMIC DNA]</scope>
    <source>
        <strain evidence="4 5">CBW1107-2</strain>
    </source>
</reference>
<dbReference type="Pfam" id="PF02321">
    <property type="entry name" value="OEP"/>
    <property type="match status" value="1"/>
</dbReference>
<feature type="signal peptide" evidence="3">
    <location>
        <begin position="1"/>
        <end position="26"/>
    </location>
</feature>
<feature type="compositionally biased region" description="Gly residues" evidence="2">
    <location>
        <begin position="469"/>
        <end position="480"/>
    </location>
</feature>
<dbReference type="RefSeq" id="WP_368804779.1">
    <property type="nucleotide sequence ID" value="NZ_JAZHFV010000008.1"/>
</dbReference>
<comment type="caution">
    <text evidence="4">The sequence shown here is derived from an EMBL/GenBank/DDBJ whole genome shotgun (WGS) entry which is preliminary data.</text>
</comment>
<feature type="chain" id="PRO_5046947752" evidence="3">
    <location>
        <begin position="27"/>
        <end position="493"/>
    </location>
</feature>
<evidence type="ECO:0000313" key="5">
    <source>
        <dbReference type="Proteomes" id="UP001559025"/>
    </source>
</evidence>
<evidence type="ECO:0000256" key="2">
    <source>
        <dbReference type="SAM" id="MobiDB-lite"/>
    </source>
</evidence>
<comment type="similarity">
    <text evidence="1">Belongs to the outer membrane factor (OMF) (TC 1.B.17) family.</text>
</comment>
<sequence>MNRTARTALILALPLVAGGCAVTAQEAVYADAFAGFSTVEATTRTATGKNAVWIQDKQTADATSSKVQALVRGKTINADTAVQVALLNNKGLQAAYAELGLSAADAWQETMFVNPTASIGVLGLGAPELGAFRAVEGMIVNNIFALVTRDRRIDIADTRFRKAQLDAAVATLALAADTRRAWIEAASAWERVAYLNQAKAAADAASELATRLGDTGALNKSGQAREHVFYAELAGQTARARLAARSAKAELTRLMGLWGANVEYEVPNRLPPLPKSLARIETIETDALGHRADLKAAALELEALAKQYGLTDVTRYMTDIALVAGFEAEGEREDGERKVSVSGDLDLEVEFAIPIFDSGRARMRRAELDYMAAANRLAERAVTVRSEARSAYDQYKSTYDIARHYRNNVLPLRTTIEKQSLLTYNGMITSTFELLADTRAKIDSVLLSVDAKRDFWLAEANLAPTIYGGRSGGAETGGGEPEAVADAGEAAGH</sequence>
<dbReference type="Proteomes" id="UP001559025">
    <property type="component" value="Unassembled WGS sequence"/>
</dbReference>
<dbReference type="PANTHER" id="PTHR30203">
    <property type="entry name" value="OUTER MEMBRANE CATION EFFLUX PROTEIN"/>
    <property type="match status" value="1"/>
</dbReference>
<dbReference type="SUPFAM" id="SSF56954">
    <property type="entry name" value="Outer membrane efflux proteins (OEP)"/>
    <property type="match status" value="1"/>
</dbReference>
<dbReference type="InterPro" id="IPR003423">
    <property type="entry name" value="OMP_efflux"/>
</dbReference>
<evidence type="ECO:0000256" key="1">
    <source>
        <dbReference type="ARBA" id="ARBA00007613"/>
    </source>
</evidence>
<keyword evidence="5" id="KW-1185">Reference proteome</keyword>
<feature type="region of interest" description="Disordered" evidence="2">
    <location>
        <begin position="469"/>
        <end position="493"/>
    </location>
</feature>
<keyword evidence="3" id="KW-0732">Signal</keyword>
<accession>A0ABV3WZC8</accession>
<gene>
    <name evidence="4" type="ORF">V1479_22130</name>
</gene>
<evidence type="ECO:0000313" key="4">
    <source>
        <dbReference type="EMBL" id="MEX4010020.1"/>
    </source>
</evidence>
<name>A0ABV3WZC8_9HYPH</name>
<dbReference type="InterPro" id="IPR010131">
    <property type="entry name" value="MdtP/NodT-like"/>
</dbReference>
<dbReference type="Gene3D" id="1.20.1600.10">
    <property type="entry name" value="Outer membrane efflux proteins (OEP)"/>
    <property type="match status" value="1"/>
</dbReference>
<organism evidence="4 5">
    <name type="scientific">Neoaquamicrobium sediminum</name>
    <dbReference type="NCBI Taxonomy" id="1849104"/>
    <lineage>
        <taxon>Bacteria</taxon>
        <taxon>Pseudomonadati</taxon>
        <taxon>Pseudomonadota</taxon>
        <taxon>Alphaproteobacteria</taxon>
        <taxon>Hyphomicrobiales</taxon>
        <taxon>Phyllobacteriaceae</taxon>
        <taxon>Neoaquamicrobium</taxon>
    </lineage>
</organism>
<protein>
    <submittedName>
        <fullName evidence="4">TolC family protein</fullName>
    </submittedName>
</protein>
<dbReference type="PANTHER" id="PTHR30203:SF24">
    <property type="entry name" value="BLR4935 PROTEIN"/>
    <property type="match status" value="1"/>
</dbReference>
<proteinExistence type="inferred from homology"/>